<dbReference type="GO" id="GO:0004252">
    <property type="term" value="F:serine-type endopeptidase activity"/>
    <property type="evidence" value="ECO:0007669"/>
    <property type="project" value="UniProtKB-UniRule"/>
</dbReference>
<evidence type="ECO:0000256" key="1">
    <source>
        <dbReference type="ARBA" id="ARBA00011073"/>
    </source>
</evidence>
<dbReference type="InterPro" id="IPR034193">
    <property type="entry name" value="PCSK9_ProteinaseK-like"/>
</dbReference>
<dbReference type="Gene3D" id="3.30.70.80">
    <property type="entry name" value="Peptidase S8 propeptide/proteinase inhibitor I9"/>
    <property type="match status" value="1"/>
</dbReference>
<dbReference type="InterPro" id="IPR050131">
    <property type="entry name" value="Peptidase_S8_subtilisin-like"/>
</dbReference>
<evidence type="ECO:0000256" key="3">
    <source>
        <dbReference type="ARBA" id="ARBA00022729"/>
    </source>
</evidence>
<comment type="similarity">
    <text evidence="1 6">Belongs to the peptidase S8 family.</text>
</comment>
<dbReference type="EMBL" id="JAQHRD010000006">
    <property type="protein sequence ID" value="KAJ6439647.1"/>
    <property type="molecule type" value="Genomic_DNA"/>
</dbReference>
<sequence length="407" mass="44162">MVGLKCFKWLLLAVVVAGDQVPHASGKYIITLKNDISARDVDSHMDWVDGVHTSTIGRRDFNHKGVTKNLDIGDSFRAYAAEFHPDAVQMLRDHPAVRSIEPDLPLRPRTIYRQSRSTWALSSVSHRCPVHLWSTPEYLYDDNAGKGAYVYIIDYAINVKHSEFGGRAELGFSDASAEGLSTNHGTWVAGLVASKTYGVAKKAKIIAVNLGPGNDDAFVSTFISGIRFIIQDARKHKRLGRAVISTSLGTNGFKSDAMKQATELTFQHGLLVVSAAGNENEDTALTSPGSDPFAFSVGSVNQRWEKFEHSNFGNNVLCHAPGVNVESLAAGPEHQRYISNGTSASAPIVAGVAALLLGQRPYSDPGELGKAIMELASKDKIRGLPSGNRNNLVYTGVSKDNRPCRSW</sequence>
<name>A0AB34FKM4_9HYPO</name>
<dbReference type="InterPro" id="IPR037045">
    <property type="entry name" value="S8pro/Inhibitor_I9_sf"/>
</dbReference>
<dbReference type="GO" id="GO:0006508">
    <property type="term" value="P:proteolysis"/>
    <property type="evidence" value="ECO:0007669"/>
    <property type="project" value="UniProtKB-KW"/>
</dbReference>
<reference evidence="10" key="1">
    <citation type="submission" date="2023-01" db="EMBL/GenBank/DDBJ databases">
        <title>The growth and conidiation of Purpureocillium lavendulum are regulated by nitrogen source and histone H3K14 acetylation.</title>
        <authorList>
            <person name="Tang P."/>
            <person name="Han J."/>
            <person name="Zhang C."/>
            <person name="Tang P."/>
            <person name="Qi F."/>
            <person name="Zhang K."/>
            <person name="Liang L."/>
        </authorList>
    </citation>
    <scope>NUCLEOTIDE SEQUENCE</scope>
    <source>
        <strain evidence="10">YMF1.00683</strain>
    </source>
</reference>
<dbReference type="InterPro" id="IPR036852">
    <property type="entry name" value="Peptidase_S8/S53_dom_sf"/>
</dbReference>
<evidence type="ECO:0000256" key="2">
    <source>
        <dbReference type="ARBA" id="ARBA00022670"/>
    </source>
</evidence>
<gene>
    <name evidence="10" type="primary">PRB1</name>
    <name evidence="10" type="ORF">O9K51_07537</name>
</gene>
<feature type="active site" description="Charge relay system" evidence="6">
    <location>
        <position position="154"/>
    </location>
</feature>
<evidence type="ECO:0000256" key="5">
    <source>
        <dbReference type="ARBA" id="ARBA00022825"/>
    </source>
</evidence>
<dbReference type="Gene3D" id="3.40.50.200">
    <property type="entry name" value="Peptidase S8/S53 domain"/>
    <property type="match status" value="1"/>
</dbReference>
<dbReference type="PROSITE" id="PS51892">
    <property type="entry name" value="SUBTILASE"/>
    <property type="match status" value="1"/>
</dbReference>
<dbReference type="Pfam" id="PF05922">
    <property type="entry name" value="Inhibitor_I9"/>
    <property type="match status" value="1"/>
</dbReference>
<keyword evidence="3 7" id="KW-0732">Signal</keyword>
<organism evidence="10 11">
    <name type="scientific">Purpureocillium lavendulum</name>
    <dbReference type="NCBI Taxonomy" id="1247861"/>
    <lineage>
        <taxon>Eukaryota</taxon>
        <taxon>Fungi</taxon>
        <taxon>Dikarya</taxon>
        <taxon>Ascomycota</taxon>
        <taxon>Pezizomycotina</taxon>
        <taxon>Sordariomycetes</taxon>
        <taxon>Hypocreomycetidae</taxon>
        <taxon>Hypocreales</taxon>
        <taxon>Ophiocordycipitaceae</taxon>
        <taxon>Purpureocillium</taxon>
    </lineage>
</organism>
<feature type="signal peptide" evidence="7">
    <location>
        <begin position="1"/>
        <end position="26"/>
    </location>
</feature>
<dbReference type="PANTHER" id="PTHR43806">
    <property type="entry name" value="PEPTIDASE S8"/>
    <property type="match status" value="1"/>
</dbReference>
<evidence type="ECO:0000256" key="7">
    <source>
        <dbReference type="SAM" id="SignalP"/>
    </source>
</evidence>
<dbReference type="PRINTS" id="PR00723">
    <property type="entry name" value="SUBTILISIN"/>
</dbReference>
<feature type="domain" description="Peptidase S8/S53" evidence="8">
    <location>
        <begin position="145"/>
        <end position="377"/>
    </location>
</feature>
<dbReference type="Proteomes" id="UP001163105">
    <property type="component" value="Unassembled WGS sequence"/>
</dbReference>
<dbReference type="InterPro" id="IPR015500">
    <property type="entry name" value="Peptidase_S8_subtilisin-rel"/>
</dbReference>
<dbReference type="AlphaFoldDB" id="A0AB34FKM4"/>
<comment type="caution">
    <text evidence="10">The sequence shown here is derived from an EMBL/GenBank/DDBJ whole genome shotgun (WGS) entry which is preliminary data.</text>
</comment>
<proteinExistence type="inferred from homology"/>
<dbReference type="PANTHER" id="PTHR43806:SF11">
    <property type="entry name" value="CEREVISIN-RELATED"/>
    <property type="match status" value="1"/>
</dbReference>
<evidence type="ECO:0000259" key="9">
    <source>
        <dbReference type="Pfam" id="PF05922"/>
    </source>
</evidence>
<evidence type="ECO:0000313" key="10">
    <source>
        <dbReference type="EMBL" id="KAJ6439647.1"/>
    </source>
</evidence>
<keyword evidence="11" id="KW-1185">Reference proteome</keyword>
<evidence type="ECO:0000256" key="6">
    <source>
        <dbReference type="PROSITE-ProRule" id="PRU01240"/>
    </source>
</evidence>
<evidence type="ECO:0000313" key="11">
    <source>
        <dbReference type="Proteomes" id="UP001163105"/>
    </source>
</evidence>
<protein>
    <submittedName>
        <fullName evidence="10">Alkaline serine protease Alp1</fullName>
    </submittedName>
</protein>
<keyword evidence="4 6" id="KW-0378">Hydrolase</keyword>
<evidence type="ECO:0000256" key="4">
    <source>
        <dbReference type="ARBA" id="ARBA00022801"/>
    </source>
</evidence>
<keyword evidence="5 6" id="KW-0720">Serine protease</keyword>
<dbReference type="InterPro" id="IPR023828">
    <property type="entry name" value="Peptidase_S8_Ser-AS"/>
</dbReference>
<dbReference type="InterPro" id="IPR000209">
    <property type="entry name" value="Peptidase_S8/S53_dom"/>
</dbReference>
<feature type="active site" description="Charge relay system" evidence="6">
    <location>
        <position position="343"/>
    </location>
</feature>
<dbReference type="PROSITE" id="PS00138">
    <property type="entry name" value="SUBTILASE_SER"/>
    <property type="match status" value="1"/>
</dbReference>
<accession>A0AB34FKM4</accession>
<keyword evidence="2 6" id="KW-0645">Protease</keyword>
<dbReference type="SUPFAM" id="SSF52743">
    <property type="entry name" value="Subtilisin-like"/>
    <property type="match status" value="1"/>
</dbReference>
<dbReference type="PROSITE" id="PS00137">
    <property type="entry name" value="SUBTILASE_HIS"/>
    <property type="match status" value="1"/>
</dbReference>
<feature type="chain" id="PRO_5044296131" evidence="7">
    <location>
        <begin position="27"/>
        <end position="407"/>
    </location>
</feature>
<dbReference type="Pfam" id="PF00082">
    <property type="entry name" value="Peptidase_S8"/>
    <property type="match status" value="1"/>
</dbReference>
<dbReference type="InterPro" id="IPR022398">
    <property type="entry name" value="Peptidase_S8_His-AS"/>
</dbReference>
<feature type="active site" description="Charge relay system" evidence="6">
    <location>
        <position position="184"/>
    </location>
</feature>
<feature type="domain" description="Inhibitor I9" evidence="9">
    <location>
        <begin position="27"/>
        <end position="106"/>
    </location>
</feature>
<dbReference type="CDD" id="cd04077">
    <property type="entry name" value="Peptidases_S8_PCSK9_ProteinaseK_like"/>
    <property type="match status" value="1"/>
</dbReference>
<evidence type="ECO:0000259" key="8">
    <source>
        <dbReference type="Pfam" id="PF00082"/>
    </source>
</evidence>
<dbReference type="InterPro" id="IPR010259">
    <property type="entry name" value="S8pro/Inhibitor_I9"/>
</dbReference>